<feature type="domain" description="SET" evidence="2">
    <location>
        <begin position="24"/>
        <end position="108"/>
    </location>
</feature>
<dbReference type="Gene3D" id="2.170.270.10">
    <property type="entry name" value="SET domain"/>
    <property type="match status" value="1"/>
</dbReference>
<dbReference type="GO" id="GO:0008170">
    <property type="term" value="F:N-methyltransferase activity"/>
    <property type="evidence" value="ECO:0007669"/>
    <property type="project" value="UniProtKB-ARBA"/>
</dbReference>
<dbReference type="GO" id="GO:0008276">
    <property type="term" value="F:protein methyltransferase activity"/>
    <property type="evidence" value="ECO:0007669"/>
    <property type="project" value="UniProtKB-ARBA"/>
</dbReference>
<evidence type="ECO:0000313" key="3">
    <source>
        <dbReference type="EMBL" id="RZF47655.1"/>
    </source>
</evidence>
<feature type="compositionally biased region" description="Basic residues" evidence="1">
    <location>
        <begin position="208"/>
        <end position="222"/>
    </location>
</feature>
<accession>A0A482XNC9</accession>
<proteinExistence type="predicted"/>
<dbReference type="GO" id="GO:0008757">
    <property type="term" value="F:S-adenosylmethionine-dependent methyltransferase activity"/>
    <property type="evidence" value="ECO:0007669"/>
    <property type="project" value="UniProtKB-ARBA"/>
</dbReference>
<dbReference type="InterPro" id="IPR001214">
    <property type="entry name" value="SET_dom"/>
</dbReference>
<feature type="region of interest" description="Disordered" evidence="1">
    <location>
        <begin position="109"/>
        <end position="229"/>
    </location>
</feature>
<dbReference type="Proteomes" id="UP000291343">
    <property type="component" value="Unassembled WGS sequence"/>
</dbReference>
<evidence type="ECO:0000259" key="2">
    <source>
        <dbReference type="Pfam" id="PF21549"/>
    </source>
</evidence>
<reference evidence="3 4" key="1">
    <citation type="journal article" date="2017" name="Gigascience">
        <title>Genome sequence of the small brown planthopper, Laodelphax striatellus.</title>
        <authorList>
            <person name="Zhu J."/>
            <person name="Jiang F."/>
            <person name="Wang X."/>
            <person name="Yang P."/>
            <person name="Bao Y."/>
            <person name="Zhao W."/>
            <person name="Wang W."/>
            <person name="Lu H."/>
            <person name="Wang Q."/>
            <person name="Cui N."/>
            <person name="Li J."/>
            <person name="Chen X."/>
            <person name="Luo L."/>
            <person name="Yu J."/>
            <person name="Kang L."/>
            <person name="Cui F."/>
        </authorList>
    </citation>
    <scope>NUCLEOTIDE SEQUENCE [LARGE SCALE GENOMIC DNA]</scope>
    <source>
        <strain evidence="3">Lst14</strain>
    </source>
</reference>
<dbReference type="InterPro" id="IPR046341">
    <property type="entry name" value="SET_dom_sf"/>
</dbReference>
<sequence>METCVLIPQEFSLVLTAADARLSKKVPEMGVSVWTNARIPQGTLIYPFQGTIRLDKLEVYSYLEDNDIRHRFGCYDEITEVDRRRVRHCNWVRFLRTAASYNPQVNLIGTKVKDKERKERRKKKEEEEKKKKKKKKKKKRERRRTKRRRKRRRRREKKKKKKRRRRKKEEEEEKKKKKEEKEEDDDDDDDDEEEEKKKKKEEEEEERRRKKKKRREKKKKRRREEEAQR</sequence>
<gene>
    <name evidence="3" type="ORF">LSTR_LSTR010724</name>
</gene>
<keyword evidence="4" id="KW-1185">Reference proteome</keyword>
<dbReference type="EMBL" id="QKKF02003627">
    <property type="protein sequence ID" value="RZF47655.1"/>
    <property type="molecule type" value="Genomic_DNA"/>
</dbReference>
<comment type="caution">
    <text evidence="3">The sequence shown here is derived from an EMBL/GenBank/DDBJ whole genome shotgun (WGS) entry which is preliminary data.</text>
</comment>
<protein>
    <recommendedName>
        <fullName evidence="2">SET domain-containing protein</fullName>
    </recommendedName>
</protein>
<dbReference type="OrthoDB" id="3437960at2759"/>
<feature type="compositionally biased region" description="Acidic residues" evidence="1">
    <location>
        <begin position="181"/>
        <end position="194"/>
    </location>
</feature>
<dbReference type="AlphaFoldDB" id="A0A482XNC9"/>
<feature type="compositionally biased region" description="Basic residues" evidence="1">
    <location>
        <begin position="130"/>
        <end position="167"/>
    </location>
</feature>
<dbReference type="Pfam" id="PF21549">
    <property type="entry name" value="PRDM2_PR"/>
    <property type="match status" value="1"/>
</dbReference>
<dbReference type="STRING" id="195883.A0A482XNC9"/>
<name>A0A482XNC9_LAOST</name>
<evidence type="ECO:0000256" key="1">
    <source>
        <dbReference type="SAM" id="MobiDB-lite"/>
    </source>
</evidence>
<dbReference type="InParanoid" id="A0A482XNC9"/>
<evidence type="ECO:0000313" key="4">
    <source>
        <dbReference type="Proteomes" id="UP000291343"/>
    </source>
</evidence>
<organism evidence="3 4">
    <name type="scientific">Laodelphax striatellus</name>
    <name type="common">Small brown planthopper</name>
    <name type="synonym">Delphax striatella</name>
    <dbReference type="NCBI Taxonomy" id="195883"/>
    <lineage>
        <taxon>Eukaryota</taxon>
        <taxon>Metazoa</taxon>
        <taxon>Ecdysozoa</taxon>
        <taxon>Arthropoda</taxon>
        <taxon>Hexapoda</taxon>
        <taxon>Insecta</taxon>
        <taxon>Pterygota</taxon>
        <taxon>Neoptera</taxon>
        <taxon>Paraneoptera</taxon>
        <taxon>Hemiptera</taxon>
        <taxon>Auchenorrhyncha</taxon>
        <taxon>Fulgoroidea</taxon>
        <taxon>Delphacidae</taxon>
        <taxon>Criomorphinae</taxon>
        <taxon>Laodelphax</taxon>
    </lineage>
</organism>